<proteinExistence type="predicted"/>
<dbReference type="OrthoDB" id="2002222at2"/>
<dbReference type="RefSeq" id="WP_046789345.1">
    <property type="nucleotide sequence ID" value="NZ_CP011366.1"/>
</dbReference>
<protein>
    <recommendedName>
        <fullName evidence="1">DUF402 domain-containing protein</fullName>
    </recommendedName>
</protein>
<organism evidence="3 5">
    <name type="scientific">Salinicoccus halodurans</name>
    <dbReference type="NCBI Taxonomy" id="407035"/>
    <lineage>
        <taxon>Bacteria</taxon>
        <taxon>Bacillati</taxon>
        <taxon>Bacillota</taxon>
        <taxon>Bacilli</taxon>
        <taxon>Bacillales</taxon>
        <taxon>Staphylococcaceae</taxon>
        <taxon>Salinicoccus</taxon>
    </lineage>
</organism>
<dbReference type="Pfam" id="PF04167">
    <property type="entry name" value="DUF402"/>
    <property type="match status" value="1"/>
</dbReference>
<reference evidence="2 4" key="1">
    <citation type="journal article" date="2015" name="Int. J. Syst. Evol. Microbiol.">
        <title>Complete genome sequence of Salinicoccus halodurans H3B36, isolated from the Qaidam Basin in China.</title>
        <authorList>
            <person name="Jiang K."/>
            <person name="Xue Y."/>
            <person name="Ma Y."/>
        </authorList>
    </citation>
    <scope>NUCLEOTIDE SEQUENCE [LARGE SCALE GENOMIC DNA]</scope>
    <source>
        <strain evidence="2 4">H3B36</strain>
    </source>
</reference>
<dbReference type="AlphaFoldDB" id="A0A0F7HIP8"/>
<keyword evidence="4" id="KW-1185">Reference proteome</keyword>
<evidence type="ECO:0000313" key="5">
    <source>
        <dbReference type="Proteomes" id="UP000183090"/>
    </source>
</evidence>
<dbReference type="KEGG" id="shv:AAT16_02320"/>
<evidence type="ECO:0000313" key="4">
    <source>
        <dbReference type="Proteomes" id="UP000034029"/>
    </source>
</evidence>
<dbReference type="InterPro" id="IPR007295">
    <property type="entry name" value="DUF402"/>
</dbReference>
<dbReference type="PANTHER" id="PTHR41271:SF1">
    <property type="entry name" value="DUF402 DOMAIN-CONTAINING PROTEIN"/>
    <property type="match status" value="1"/>
</dbReference>
<evidence type="ECO:0000313" key="2">
    <source>
        <dbReference type="EMBL" id="AKG73153.1"/>
    </source>
</evidence>
<dbReference type="PANTHER" id="PTHR41271">
    <property type="entry name" value="DUF402 DOMAIN-CONTAINING PROTEIN"/>
    <property type="match status" value="1"/>
</dbReference>
<evidence type="ECO:0000313" key="3">
    <source>
        <dbReference type="EMBL" id="SFK84734.1"/>
    </source>
</evidence>
<reference evidence="4" key="2">
    <citation type="submission" date="2015-04" db="EMBL/GenBank/DDBJ databases">
        <title>Complete genome sequence of Salinicoccus halodurans strain H3B36, isolated from the Qaidam basin of China.</title>
        <authorList>
            <person name="Ma Y."/>
            <person name="Jiang K."/>
            <person name="Xue Y."/>
        </authorList>
    </citation>
    <scope>NUCLEOTIDE SEQUENCE [LARGE SCALE GENOMIC DNA]</scope>
    <source>
        <strain evidence="4">H3B36</strain>
    </source>
</reference>
<dbReference type="Gene3D" id="2.40.380.10">
    <property type="entry name" value="FomD-like"/>
    <property type="match status" value="1"/>
</dbReference>
<dbReference type="SUPFAM" id="SSF159234">
    <property type="entry name" value="FomD-like"/>
    <property type="match status" value="1"/>
</dbReference>
<dbReference type="EMBL" id="CP011366">
    <property type="protein sequence ID" value="AKG73153.1"/>
    <property type="molecule type" value="Genomic_DNA"/>
</dbReference>
<accession>A0A0F7HIP8</accession>
<feature type="domain" description="DUF402" evidence="1">
    <location>
        <begin position="64"/>
        <end position="158"/>
    </location>
</feature>
<sequence>MKTKYLDKRGWRRLLQSDYHEKIIQYKGEKMLTGIIEIKAVRSPLTVPILNKKVLVCDAGYRWLQILPENRDYSITVMYDRQWRILQYYFDINLKHFLEPGNARRLDIYLDVLALPDGRYELVDEADIKRARKRREVSKEQFDFAYSTAHDVMDELEKDFSQFERMASYCLNELDMKK</sequence>
<dbReference type="Proteomes" id="UP000034029">
    <property type="component" value="Chromosome"/>
</dbReference>
<name>A0A0F7HIP8_9STAP</name>
<dbReference type="EMBL" id="FOTB01000004">
    <property type="protein sequence ID" value="SFK84734.1"/>
    <property type="molecule type" value="Genomic_DNA"/>
</dbReference>
<reference evidence="3 5" key="3">
    <citation type="submission" date="2016-10" db="EMBL/GenBank/DDBJ databases">
        <authorList>
            <person name="Varghese N."/>
            <person name="Submissions S."/>
        </authorList>
    </citation>
    <scope>NUCLEOTIDE SEQUENCE [LARGE SCALE GENOMIC DNA]</scope>
    <source>
        <strain evidence="3 5">CGMCC 1.6501</strain>
    </source>
</reference>
<evidence type="ECO:0000259" key="1">
    <source>
        <dbReference type="Pfam" id="PF04167"/>
    </source>
</evidence>
<gene>
    <name evidence="2" type="ORF">AAT16_02320</name>
    <name evidence="3" type="ORF">SAMN05216235_2060</name>
</gene>
<dbReference type="Proteomes" id="UP000183090">
    <property type="component" value="Unassembled WGS sequence"/>
</dbReference>
<dbReference type="InterPro" id="IPR035930">
    <property type="entry name" value="FomD-like_sf"/>
</dbReference>